<organism evidence="2 3">
    <name type="scientific">Solanum commersonii</name>
    <name type="common">Commerson's wild potato</name>
    <name type="synonym">Commerson's nightshade</name>
    <dbReference type="NCBI Taxonomy" id="4109"/>
    <lineage>
        <taxon>Eukaryota</taxon>
        <taxon>Viridiplantae</taxon>
        <taxon>Streptophyta</taxon>
        <taxon>Embryophyta</taxon>
        <taxon>Tracheophyta</taxon>
        <taxon>Spermatophyta</taxon>
        <taxon>Magnoliopsida</taxon>
        <taxon>eudicotyledons</taxon>
        <taxon>Gunneridae</taxon>
        <taxon>Pentapetalae</taxon>
        <taxon>asterids</taxon>
        <taxon>lamiids</taxon>
        <taxon>Solanales</taxon>
        <taxon>Solanaceae</taxon>
        <taxon>Solanoideae</taxon>
        <taxon>Solaneae</taxon>
        <taxon>Solanum</taxon>
    </lineage>
</organism>
<dbReference type="AlphaFoldDB" id="A0A9J5XAT3"/>
<gene>
    <name evidence="2" type="ORF">H5410_045899</name>
</gene>
<dbReference type="InterPro" id="IPR046796">
    <property type="entry name" value="Transposase_32_dom"/>
</dbReference>
<comment type="caution">
    <text evidence="2">The sequence shown here is derived from an EMBL/GenBank/DDBJ whole genome shotgun (WGS) entry which is preliminary data.</text>
</comment>
<feature type="domain" description="Putative plant transposon protein" evidence="1">
    <location>
        <begin position="44"/>
        <end position="127"/>
    </location>
</feature>
<evidence type="ECO:0000259" key="1">
    <source>
        <dbReference type="Pfam" id="PF20167"/>
    </source>
</evidence>
<dbReference type="Proteomes" id="UP000824120">
    <property type="component" value="Chromosome 9"/>
</dbReference>
<proteinExistence type="predicted"/>
<protein>
    <recommendedName>
        <fullName evidence="1">Putative plant transposon protein domain-containing protein</fullName>
    </recommendedName>
</protein>
<dbReference type="EMBL" id="JACXVP010000009">
    <property type="protein sequence ID" value="KAG5585465.1"/>
    <property type="molecule type" value="Genomic_DNA"/>
</dbReference>
<dbReference type="OrthoDB" id="1326170at2759"/>
<name>A0A9J5XAT3_SOLCO</name>
<evidence type="ECO:0000313" key="3">
    <source>
        <dbReference type="Proteomes" id="UP000824120"/>
    </source>
</evidence>
<keyword evidence="3" id="KW-1185">Reference proteome</keyword>
<sequence>MDRDPRTYSEEIMREFYAFYAATLRGSIDKRSKPQPRNLSLLLWSKATLNFVDKLFWLLVRNRVSPTKVDNKLTWDKAVMVATLVAGLEIDFARMLLAEIHERAFKTSTTYPFPCLISQLYRDSGVPIWHCDRLIHPTGTLDVGLIRDEVNVATPHKGPRIDVPLGTNLADAVEQM</sequence>
<accession>A0A9J5XAT3</accession>
<evidence type="ECO:0000313" key="2">
    <source>
        <dbReference type="EMBL" id="KAG5585465.1"/>
    </source>
</evidence>
<dbReference type="Pfam" id="PF20167">
    <property type="entry name" value="Transposase_32"/>
    <property type="match status" value="1"/>
</dbReference>
<reference evidence="2 3" key="1">
    <citation type="submission" date="2020-09" db="EMBL/GenBank/DDBJ databases">
        <title>De no assembly of potato wild relative species, Solanum commersonii.</title>
        <authorList>
            <person name="Cho K."/>
        </authorList>
    </citation>
    <scope>NUCLEOTIDE SEQUENCE [LARGE SCALE GENOMIC DNA]</scope>
    <source>
        <strain evidence="2">LZ3.2</strain>
        <tissue evidence="2">Leaf</tissue>
    </source>
</reference>